<keyword evidence="1" id="KW-0489">Methyltransferase</keyword>
<name>A0A812ST99_9DINO</name>
<dbReference type="InterPro" id="IPR018117">
    <property type="entry name" value="C5_DNA_meth_AS"/>
</dbReference>
<proteinExistence type="predicted"/>
<dbReference type="InterPro" id="IPR001525">
    <property type="entry name" value="C5_MeTfrase"/>
</dbReference>
<reference evidence="5" key="1">
    <citation type="submission" date="2021-02" db="EMBL/GenBank/DDBJ databases">
        <authorList>
            <person name="Dougan E. K."/>
            <person name="Rhodes N."/>
            <person name="Thang M."/>
            <person name="Chan C."/>
        </authorList>
    </citation>
    <scope>NUCLEOTIDE SEQUENCE</scope>
</reference>
<organism evidence="5 6">
    <name type="scientific">Symbiodinium necroappetens</name>
    <dbReference type="NCBI Taxonomy" id="1628268"/>
    <lineage>
        <taxon>Eukaryota</taxon>
        <taxon>Sar</taxon>
        <taxon>Alveolata</taxon>
        <taxon>Dinophyceae</taxon>
        <taxon>Suessiales</taxon>
        <taxon>Symbiodiniaceae</taxon>
        <taxon>Symbiodinium</taxon>
    </lineage>
</organism>
<evidence type="ECO:0000256" key="2">
    <source>
        <dbReference type="ARBA" id="ARBA00022679"/>
    </source>
</evidence>
<evidence type="ECO:0000256" key="1">
    <source>
        <dbReference type="ARBA" id="ARBA00022603"/>
    </source>
</evidence>
<evidence type="ECO:0000256" key="3">
    <source>
        <dbReference type="ARBA" id="ARBA00022691"/>
    </source>
</evidence>
<dbReference type="CDD" id="cd00084">
    <property type="entry name" value="HMG-box_SF"/>
    <property type="match status" value="1"/>
</dbReference>
<dbReference type="InterPro" id="IPR029063">
    <property type="entry name" value="SAM-dependent_MTases_sf"/>
</dbReference>
<evidence type="ECO:0000313" key="5">
    <source>
        <dbReference type="EMBL" id="CAE7495681.1"/>
    </source>
</evidence>
<evidence type="ECO:0000256" key="4">
    <source>
        <dbReference type="SAM" id="MobiDB-lite"/>
    </source>
</evidence>
<gene>
    <name evidence="5" type="ORF">SNEC2469_LOCUS14104</name>
</gene>
<dbReference type="OrthoDB" id="428091at2759"/>
<keyword evidence="2" id="KW-0808">Transferase</keyword>
<comment type="caution">
    <text evidence="5">The sequence shown here is derived from an EMBL/GenBank/DDBJ whole genome shotgun (WGS) entry which is preliminary data.</text>
</comment>
<dbReference type="GO" id="GO:0032259">
    <property type="term" value="P:methylation"/>
    <property type="evidence" value="ECO:0007669"/>
    <property type="project" value="UniProtKB-KW"/>
</dbReference>
<sequence length="1812" mass="201752">MSWSALTEHLLQLANKTAEQASYVDAMRRESDAALSTTQDAEACSSCSGAPGDRHALPNDAPWWAKQLVSHADGLAGGVMLKQFSEPVKLVSGCTCSFAEATVLKNLGINFNCLSCSDPCDSYQKFALLNHGDVIDHFYTTMAQQAQHTGCLLHPHCNRCPLPEAPGDVDLLCFGTPCPPFSKQRAGRFKEASPADHSDFQVTFSEALDLLHAIQPKAAIMEQVGGFGLSGEPSGETPKQRFMTELAAKFVGLPGYRVVECPLDNKIWTKQNRERSARKKCCWMGGWVAVDGMGGCVALEGVMPEAEEELPASASELLGEGDDWARLLQRALSRPESHREEPIDQPLGHSGEEPMDQPPRHSGVETASVPDGADVDLGENWQGLLDNAVAAVAGNVAGAAEPSHRMRSTRGRPTGSKLFWRVVDERNLRVPRNPEPAPSEPEQEPSRQSEHEAVSLHARPEQRLVPAVGSSLQQELATQSSAAMNWARPLLERRERENCESVDRMLFAPARTVASFSSLSEKCETSQQQISYRVRRLACIVSEGSKYLMECMFEEILSAEAMKIIAVFEKRRYDETPLPVKLDSKRAKIMQTEVTLGLLLEDVERGSRIFLRFRVPSPLRALDATTAENIRALLLDACSFPGLQRLAAQAKHHYILVTTDRYGANLAAERNLDCDPGWPKPAKVHLPCDVHKVSQAQTAQHDLVDNEITGMVAAAVLLGDSGETVRFRSCIMQAIEESLEICYGPAPTGFVREYQQKVHDLYLGLPQNDSEDFRKRRLLQRAILKHFFNGDLQSNKIQHWTMNLQLTREDVLEQIRKFAMRMLLPGPAPIFPRHRWTNCDFTVDFYGVLASHHGLLEAGLRLWLRLPQGSAQNGGQQHGQTLEEFLLPQLPPAALGTENPLDPEADDPAQPDAPLPSDAPGVTPPDWAQVNRSLKAKVTAWVQSVSATDSLAGRLAVARKGIGPVCRLMRKFLRLAGHAWDAEQECKAARGEPRSYRILEAWEGHDLDQCIEALMQMLQVPADFVPLQDMRSGKRTLLFKMVLLVSCRACCPYALFACMYGEESARFFYDLKPCQRDALAAAWVRSFPDAPSSQSELAQDLLTSLALLLDLDISQIESQHASIRRVLMARSCQTHPMAFQDLSADLTIRQLATHGERCRIRRGADPVLPEPPRRIWIAAEKKGQAMNRERCRQYAAEWRGMSDDAKEPYREIARAERLSRDLAGSLPVPAAPEPTQQDTATLPPRVADESALAVELSDSVEAVIANAKTRIKQTQLARRAREAEECRTLAAFHAEHVGEIEIPSLEAWSPGVHACVGAPNIGAFDLELPCARLAQALEHRWICSGTTGTVAMRLRQHWDKMHAMFLAGNADPLPTEASNESDWAALQRRILIREALQTSESPSAFQVALNSVPHAKPRIESCYLHMGYSNLRTWDFGFLQLEVESGPDVQGQLCMVVPADNKPMRALEAFAHLNLQLPVLVSWYRLSDADEPLGVLDMLPRRVEIIPLQLPSLRVWKGASQEATDRQERLRLALLLLLVNGLPELHGMVQKMLVETLMLPPAAGAAEAVDHPAPARAEARAAAAAAVTAVGGEGAESEIWSLLGQSCSRSCPLQEMTTQQRLRQQMLMCVVTTVCEQRMRVYPRCRKRHWLHSMQPRAARAWMQSSLWRAENQRRALRMIPMSLRALVLQRDDRRFPTPRLSVECQSWFWTRGDVRGSGLQSLSPVPTSFSLWKGTEEMTQTRYYFALLRADVFEEMDAAFMLKCVQAICRRQMEHGPQEIADIILDRTQRMQCLQEEACPVWEGFKFVSLS</sequence>
<feature type="compositionally biased region" description="Low complexity" evidence="4">
    <location>
        <begin position="910"/>
        <end position="920"/>
    </location>
</feature>
<dbReference type="EMBL" id="CAJNJA010022568">
    <property type="protein sequence ID" value="CAE7495681.1"/>
    <property type="molecule type" value="Genomic_DNA"/>
</dbReference>
<feature type="region of interest" description="Disordered" evidence="4">
    <location>
        <begin position="332"/>
        <end position="378"/>
    </location>
</feature>
<accession>A0A812ST99</accession>
<keyword evidence="3" id="KW-0949">S-adenosyl-L-methionine</keyword>
<feature type="compositionally biased region" description="Basic and acidic residues" evidence="4">
    <location>
        <begin position="333"/>
        <end position="342"/>
    </location>
</feature>
<dbReference type="Pfam" id="PF00145">
    <property type="entry name" value="DNA_methylase"/>
    <property type="match status" value="1"/>
</dbReference>
<feature type="region of interest" description="Disordered" evidence="4">
    <location>
        <begin position="893"/>
        <end position="927"/>
    </location>
</feature>
<dbReference type="SUPFAM" id="SSF53335">
    <property type="entry name" value="S-adenosyl-L-methionine-dependent methyltransferases"/>
    <property type="match status" value="1"/>
</dbReference>
<evidence type="ECO:0000313" key="6">
    <source>
        <dbReference type="Proteomes" id="UP000601435"/>
    </source>
</evidence>
<dbReference type="Gene3D" id="3.40.50.150">
    <property type="entry name" value="Vaccinia Virus protein VP39"/>
    <property type="match status" value="1"/>
</dbReference>
<dbReference type="GO" id="GO:0008168">
    <property type="term" value="F:methyltransferase activity"/>
    <property type="evidence" value="ECO:0007669"/>
    <property type="project" value="UniProtKB-KW"/>
</dbReference>
<feature type="compositionally biased region" description="Basic and acidic residues" evidence="4">
    <location>
        <begin position="444"/>
        <end position="456"/>
    </location>
</feature>
<dbReference type="Proteomes" id="UP000601435">
    <property type="component" value="Unassembled WGS sequence"/>
</dbReference>
<feature type="region of interest" description="Disordered" evidence="4">
    <location>
        <begin position="429"/>
        <end position="456"/>
    </location>
</feature>
<keyword evidence="6" id="KW-1185">Reference proteome</keyword>
<protein>
    <submittedName>
        <fullName evidence="5">Uncharacterized protein</fullName>
    </submittedName>
</protein>
<dbReference type="PROSITE" id="PS00094">
    <property type="entry name" value="C5_MTASE_1"/>
    <property type="match status" value="1"/>
</dbReference>